<feature type="region of interest" description="Disordered" evidence="4">
    <location>
        <begin position="334"/>
        <end position="365"/>
    </location>
</feature>
<evidence type="ECO:0000313" key="8">
    <source>
        <dbReference type="Proteomes" id="UP000183832"/>
    </source>
</evidence>
<dbReference type="PANTHER" id="PTHR23110:SF106">
    <property type="entry name" value="FI01104P"/>
    <property type="match status" value="1"/>
</dbReference>
<organism evidence="7 8">
    <name type="scientific">Clunio marinus</name>
    <dbReference type="NCBI Taxonomy" id="568069"/>
    <lineage>
        <taxon>Eukaryota</taxon>
        <taxon>Metazoa</taxon>
        <taxon>Ecdysozoa</taxon>
        <taxon>Arthropoda</taxon>
        <taxon>Hexapoda</taxon>
        <taxon>Insecta</taxon>
        <taxon>Pterygota</taxon>
        <taxon>Neoptera</taxon>
        <taxon>Endopterygota</taxon>
        <taxon>Diptera</taxon>
        <taxon>Nematocera</taxon>
        <taxon>Chironomoidea</taxon>
        <taxon>Chironomidae</taxon>
        <taxon>Clunio</taxon>
    </lineage>
</organism>
<dbReference type="SUPFAM" id="SSF57667">
    <property type="entry name" value="beta-beta-alpha zinc fingers"/>
    <property type="match status" value="1"/>
</dbReference>
<dbReference type="GO" id="GO:0003006">
    <property type="term" value="P:developmental process involved in reproduction"/>
    <property type="evidence" value="ECO:0007669"/>
    <property type="project" value="UniProtKB-ARBA"/>
</dbReference>
<dbReference type="STRING" id="568069.A0A1J1HIY0"/>
<evidence type="ECO:0000256" key="3">
    <source>
        <dbReference type="PROSITE-ProRule" id="PRU00042"/>
    </source>
</evidence>
<evidence type="ECO:0000313" key="7">
    <source>
        <dbReference type="EMBL" id="CRK87514.1"/>
    </source>
</evidence>
<feature type="compositionally biased region" description="Low complexity" evidence="4">
    <location>
        <begin position="438"/>
        <end position="454"/>
    </location>
</feature>
<dbReference type="Pfam" id="PF00096">
    <property type="entry name" value="zf-C2H2"/>
    <property type="match status" value="1"/>
</dbReference>
<dbReference type="GO" id="GO:0048513">
    <property type="term" value="P:animal organ development"/>
    <property type="evidence" value="ECO:0007669"/>
    <property type="project" value="UniProtKB-ARBA"/>
</dbReference>
<dbReference type="GO" id="GO:0008270">
    <property type="term" value="F:zinc ion binding"/>
    <property type="evidence" value="ECO:0007669"/>
    <property type="project" value="UniProtKB-KW"/>
</dbReference>
<dbReference type="GO" id="GO:0005634">
    <property type="term" value="C:nucleus"/>
    <property type="evidence" value="ECO:0007669"/>
    <property type="project" value="UniProtKB-SubCell"/>
</dbReference>
<reference evidence="7 8" key="1">
    <citation type="submission" date="2015-04" db="EMBL/GenBank/DDBJ databases">
        <authorList>
            <person name="Syromyatnikov M.Y."/>
            <person name="Popov V.N."/>
        </authorList>
    </citation>
    <scope>NUCLEOTIDE SEQUENCE [LARGE SCALE GENOMIC DNA]</scope>
</reference>
<dbReference type="PROSITE" id="PS50097">
    <property type="entry name" value="BTB"/>
    <property type="match status" value="1"/>
</dbReference>
<dbReference type="Proteomes" id="UP000183832">
    <property type="component" value="Unassembled WGS sequence"/>
</dbReference>
<evidence type="ECO:0000259" key="5">
    <source>
        <dbReference type="PROSITE" id="PS50097"/>
    </source>
</evidence>
<dbReference type="CDD" id="cd18315">
    <property type="entry name" value="BTB_POZ_BAB-like"/>
    <property type="match status" value="1"/>
</dbReference>
<evidence type="ECO:0000256" key="2">
    <source>
        <dbReference type="ARBA" id="ARBA00023242"/>
    </source>
</evidence>
<dbReference type="InterPro" id="IPR013087">
    <property type="entry name" value="Znf_C2H2_type"/>
</dbReference>
<comment type="subcellular location">
    <subcellularLocation>
        <location evidence="1">Nucleus</location>
    </subcellularLocation>
</comment>
<keyword evidence="2" id="KW-0539">Nucleus</keyword>
<dbReference type="PROSITE" id="PS00028">
    <property type="entry name" value="ZINC_FINGER_C2H2_1"/>
    <property type="match status" value="1"/>
</dbReference>
<dbReference type="SUPFAM" id="SSF54695">
    <property type="entry name" value="POZ domain"/>
    <property type="match status" value="1"/>
</dbReference>
<dbReference type="PANTHER" id="PTHR23110">
    <property type="entry name" value="BTB DOMAIN TRANSCRIPTION FACTOR"/>
    <property type="match status" value="1"/>
</dbReference>
<keyword evidence="3" id="KW-0863">Zinc-finger</keyword>
<dbReference type="InterPro" id="IPR000210">
    <property type="entry name" value="BTB/POZ_dom"/>
</dbReference>
<dbReference type="Gene3D" id="3.30.160.60">
    <property type="entry name" value="Classic Zinc Finger"/>
    <property type="match status" value="1"/>
</dbReference>
<keyword evidence="3" id="KW-0862">Zinc</keyword>
<dbReference type="InterPro" id="IPR036236">
    <property type="entry name" value="Znf_C2H2_sf"/>
</dbReference>
<keyword evidence="8" id="KW-1185">Reference proteome</keyword>
<evidence type="ECO:0000259" key="6">
    <source>
        <dbReference type="PROSITE" id="PS50157"/>
    </source>
</evidence>
<dbReference type="GO" id="GO:0048666">
    <property type="term" value="P:neuron development"/>
    <property type="evidence" value="ECO:0007669"/>
    <property type="project" value="UniProtKB-ARBA"/>
</dbReference>
<accession>A0A1J1HIY0</accession>
<protein>
    <submittedName>
        <fullName evidence="7">CLUMA_CG001315, isoform A</fullName>
    </submittedName>
</protein>
<evidence type="ECO:0000256" key="1">
    <source>
        <dbReference type="ARBA" id="ARBA00004123"/>
    </source>
</evidence>
<dbReference type="AlphaFoldDB" id="A0A1J1HIY0"/>
<sequence>MRRNLVPEEFDYRHTTTVQKLRICNRKMASQQFSLKWHSHCQHLANSFNVLRSEDEFLTDVTLCCDGKRLRAHKIILSVCSTYFRETFMENPCKHPVVIFKNVKFDDLANIVEFMYKGEVSISQDSLSSFLHVAEMLQVRGLSENQEIVPEKSLIATPVTQSESLFSVLSVPEGNKILLATPQNISNNQQQNTNNIIKTSPIKIENQTVQTIKNVVFDQSGIGTKRKRFTIKETRPAKVPAINSNSTATTTQQFITEAVENSFGKQETVIVDENGKESVFEEVEYLTMKSGMPECNYVVSAIENAEQSQDNMEEMTLMQETFEIIEEGKQQMADDVGNDTTGDEQAETMATGDGDTKTDEKSGEEANSKWTQCQYCKLVITSVNLWRHVRTQHTSQPPRKCEYCKKTFKNKYSLREHVRISHESKQNATKTEGDSDEQQQTTTTAVTTTTTTQPEQTTAKVIYLEKL</sequence>
<dbReference type="SMART" id="SM00355">
    <property type="entry name" value="ZnF_C2H2"/>
    <property type="match status" value="2"/>
</dbReference>
<dbReference type="GO" id="GO:0006357">
    <property type="term" value="P:regulation of transcription by RNA polymerase II"/>
    <property type="evidence" value="ECO:0007669"/>
    <property type="project" value="TreeGrafter"/>
</dbReference>
<name>A0A1J1HIY0_9DIPT</name>
<dbReference type="EMBL" id="CVRI01000004">
    <property type="protein sequence ID" value="CRK87514.1"/>
    <property type="molecule type" value="Genomic_DNA"/>
</dbReference>
<dbReference type="PROSITE" id="PS50157">
    <property type="entry name" value="ZINC_FINGER_C2H2_2"/>
    <property type="match status" value="1"/>
</dbReference>
<keyword evidence="3" id="KW-0479">Metal-binding</keyword>
<gene>
    <name evidence="7" type="ORF">CLUMA_CG001315</name>
</gene>
<dbReference type="Pfam" id="PF00651">
    <property type="entry name" value="BTB"/>
    <property type="match status" value="1"/>
</dbReference>
<feature type="domain" description="C2H2-type" evidence="6">
    <location>
        <begin position="399"/>
        <end position="427"/>
    </location>
</feature>
<evidence type="ECO:0000256" key="4">
    <source>
        <dbReference type="SAM" id="MobiDB-lite"/>
    </source>
</evidence>
<feature type="region of interest" description="Disordered" evidence="4">
    <location>
        <begin position="418"/>
        <end position="454"/>
    </location>
</feature>
<feature type="compositionally biased region" description="Basic and acidic residues" evidence="4">
    <location>
        <begin position="354"/>
        <end position="365"/>
    </location>
</feature>
<feature type="domain" description="BTB" evidence="5">
    <location>
        <begin position="59"/>
        <end position="124"/>
    </location>
</feature>
<dbReference type="Gene3D" id="3.30.710.10">
    <property type="entry name" value="Potassium Channel Kv1.1, Chain A"/>
    <property type="match status" value="1"/>
</dbReference>
<dbReference type="InterPro" id="IPR051095">
    <property type="entry name" value="Dros_DevTransReg"/>
</dbReference>
<proteinExistence type="predicted"/>
<dbReference type="OrthoDB" id="10261408at2759"/>
<dbReference type="SMART" id="SM00225">
    <property type="entry name" value="BTB"/>
    <property type="match status" value="1"/>
</dbReference>
<dbReference type="InterPro" id="IPR011333">
    <property type="entry name" value="SKP1/BTB/POZ_sf"/>
</dbReference>